<feature type="region of interest" description="Disordered" evidence="5">
    <location>
        <begin position="1"/>
        <end position="34"/>
    </location>
</feature>
<evidence type="ECO:0000256" key="4">
    <source>
        <dbReference type="ARBA" id="ARBA00022840"/>
    </source>
</evidence>
<gene>
    <name evidence="7" type="ORF">AKJ40_00885</name>
</gene>
<evidence type="ECO:0000256" key="3">
    <source>
        <dbReference type="ARBA" id="ARBA00022741"/>
    </source>
</evidence>
<dbReference type="InterPro" id="IPR049945">
    <property type="entry name" value="AAA_22"/>
</dbReference>
<dbReference type="PANTHER" id="PTHR10763">
    <property type="entry name" value="CELL DIVISION CONTROL PROTEIN 6-RELATED"/>
    <property type="match status" value="1"/>
</dbReference>
<organism evidence="7 8">
    <name type="scientific">candidate division MSBL1 archaeon SCGC-AAA259M10</name>
    <dbReference type="NCBI Taxonomy" id="1698270"/>
    <lineage>
        <taxon>Archaea</taxon>
        <taxon>Methanobacteriati</taxon>
        <taxon>Methanobacteriota</taxon>
        <taxon>candidate division MSBL1</taxon>
    </lineage>
</organism>
<dbReference type="InterPro" id="IPR027417">
    <property type="entry name" value="P-loop_NTPase"/>
</dbReference>
<evidence type="ECO:0000313" key="8">
    <source>
        <dbReference type="Proteomes" id="UP000070341"/>
    </source>
</evidence>
<evidence type="ECO:0000259" key="6">
    <source>
        <dbReference type="SMART" id="SM00382"/>
    </source>
</evidence>
<dbReference type="Proteomes" id="UP000070341">
    <property type="component" value="Unassembled WGS sequence"/>
</dbReference>
<dbReference type="EMBL" id="LHXU01000006">
    <property type="protein sequence ID" value="KXB00687.1"/>
    <property type="molecule type" value="Genomic_DNA"/>
</dbReference>
<keyword evidence="3" id="KW-0547">Nucleotide-binding</keyword>
<evidence type="ECO:0000256" key="5">
    <source>
        <dbReference type="SAM" id="MobiDB-lite"/>
    </source>
</evidence>
<sequence>MSSDKEPSNTPGSPSGQPPLNQGEEGSNAAPKSFDEAFREGLERARNRERLIVDGEKISPCHVPRELVHREEVLERVYGTITSGREGEVGDRILITGPVGAGKTSVAINLSRSIEKEENCPTCSHVDCRIWRTPHQILNKLASDLGQGPPDHDGGQRQALRRLEDRLEAGNSTLIAVLDHLGHHVRKRGLAVIRLIDRAERAAGPSGRIGVVGTAQSARLLARMRAESRERFGRNLVRLEGYGHDQMVDILERRAEKAYKPGAVGGEAIDLISKIAAGDARHAVALLRESGRQAEHRESSEVLPSHVEEAEKGLTPMCDGEVYFASIYLP</sequence>
<keyword evidence="8" id="KW-1185">Reference proteome</keyword>
<comment type="similarity">
    <text evidence="1">Belongs to the CDC6/cdc18 family.</text>
</comment>
<accession>A0A133V2K9</accession>
<dbReference type="Gene3D" id="3.40.50.300">
    <property type="entry name" value="P-loop containing nucleotide triphosphate hydrolases"/>
    <property type="match status" value="1"/>
</dbReference>
<dbReference type="Gene3D" id="1.10.8.60">
    <property type="match status" value="1"/>
</dbReference>
<proteinExistence type="inferred from homology"/>
<dbReference type="GO" id="GO:0016887">
    <property type="term" value="F:ATP hydrolysis activity"/>
    <property type="evidence" value="ECO:0007669"/>
    <property type="project" value="InterPro"/>
</dbReference>
<dbReference type="Pfam" id="PF13401">
    <property type="entry name" value="AAA_22"/>
    <property type="match status" value="1"/>
</dbReference>
<dbReference type="InterPro" id="IPR050311">
    <property type="entry name" value="ORC1/CDC6"/>
</dbReference>
<protein>
    <recommendedName>
        <fullName evidence="6">AAA+ ATPase domain-containing protein</fullName>
    </recommendedName>
</protein>
<dbReference type="GO" id="GO:0006260">
    <property type="term" value="P:DNA replication"/>
    <property type="evidence" value="ECO:0007669"/>
    <property type="project" value="UniProtKB-KW"/>
</dbReference>
<dbReference type="InterPro" id="IPR003593">
    <property type="entry name" value="AAA+_ATPase"/>
</dbReference>
<dbReference type="SMART" id="SM00382">
    <property type="entry name" value="AAA"/>
    <property type="match status" value="1"/>
</dbReference>
<evidence type="ECO:0000313" key="7">
    <source>
        <dbReference type="EMBL" id="KXB00687.1"/>
    </source>
</evidence>
<dbReference type="PANTHER" id="PTHR10763:SF26">
    <property type="entry name" value="CELL DIVISION CONTROL PROTEIN 6 HOMOLOG"/>
    <property type="match status" value="1"/>
</dbReference>
<dbReference type="SUPFAM" id="SSF52540">
    <property type="entry name" value="P-loop containing nucleoside triphosphate hydrolases"/>
    <property type="match status" value="1"/>
</dbReference>
<keyword evidence="4" id="KW-0067">ATP-binding</keyword>
<dbReference type="AlphaFoldDB" id="A0A133V2K9"/>
<name>A0A133V2K9_9EURY</name>
<dbReference type="Pfam" id="PF22703">
    <property type="entry name" value="Cdc6_lid"/>
    <property type="match status" value="1"/>
</dbReference>
<keyword evidence="2" id="KW-0235">DNA replication</keyword>
<feature type="compositionally biased region" description="Polar residues" evidence="5">
    <location>
        <begin position="8"/>
        <end position="20"/>
    </location>
</feature>
<comment type="caution">
    <text evidence="7">The sequence shown here is derived from an EMBL/GenBank/DDBJ whole genome shotgun (WGS) entry which is preliminary data.</text>
</comment>
<reference evidence="7 8" key="1">
    <citation type="journal article" date="2016" name="Sci. Rep.">
        <title>Metabolic traits of an uncultured archaeal lineage -MSBL1- from brine pools of the Red Sea.</title>
        <authorList>
            <person name="Mwirichia R."/>
            <person name="Alam I."/>
            <person name="Rashid M."/>
            <person name="Vinu M."/>
            <person name="Ba-Alawi W."/>
            <person name="Anthony Kamau A."/>
            <person name="Kamanda Ngugi D."/>
            <person name="Goker M."/>
            <person name="Klenk H.P."/>
            <person name="Bajic V."/>
            <person name="Stingl U."/>
        </authorList>
    </citation>
    <scope>NUCLEOTIDE SEQUENCE [LARGE SCALE GENOMIC DNA]</scope>
    <source>
        <strain evidence="7">SCGC-AAA259M10</strain>
    </source>
</reference>
<feature type="domain" description="AAA+ ATPase" evidence="6">
    <location>
        <begin position="89"/>
        <end position="236"/>
    </location>
</feature>
<dbReference type="InterPro" id="IPR055237">
    <property type="entry name" value="Cdc6_lid"/>
</dbReference>
<evidence type="ECO:0000256" key="1">
    <source>
        <dbReference type="ARBA" id="ARBA00006184"/>
    </source>
</evidence>
<evidence type="ECO:0000256" key="2">
    <source>
        <dbReference type="ARBA" id="ARBA00022705"/>
    </source>
</evidence>
<dbReference type="GO" id="GO:0005524">
    <property type="term" value="F:ATP binding"/>
    <property type="evidence" value="ECO:0007669"/>
    <property type="project" value="UniProtKB-KW"/>
</dbReference>